<feature type="domain" description="Helicase C-terminal" evidence="32">
    <location>
        <begin position="1502"/>
        <end position="1661"/>
    </location>
</feature>
<dbReference type="GO" id="GO:0019029">
    <property type="term" value="C:helical viral capsid"/>
    <property type="evidence" value="ECO:0007669"/>
    <property type="project" value="UniProtKB-KW"/>
</dbReference>
<evidence type="ECO:0000256" key="29">
    <source>
        <dbReference type="RuleBase" id="RU003351"/>
    </source>
</evidence>
<dbReference type="SMART" id="SM00490">
    <property type="entry name" value="HELICc"/>
    <property type="match status" value="1"/>
</dbReference>
<dbReference type="PANTHER" id="PTHR43519:SF1">
    <property type="entry name" value="ATP-DEPENDENT RNA HELICASE HRPB"/>
    <property type="match status" value="1"/>
</dbReference>
<dbReference type="GO" id="GO:0006351">
    <property type="term" value="P:DNA-templated transcription"/>
    <property type="evidence" value="ECO:0007669"/>
    <property type="project" value="InterPro"/>
</dbReference>
<feature type="domain" description="Peptidase C6" evidence="34">
    <location>
        <begin position="665"/>
        <end position="787"/>
    </location>
</feature>
<evidence type="ECO:0000256" key="1">
    <source>
        <dbReference type="ARBA" id="ARBA00000785"/>
    </source>
</evidence>
<dbReference type="CDD" id="cd23175">
    <property type="entry name" value="ps-ssRNAv_Potyviridae_RdRp"/>
    <property type="match status" value="1"/>
</dbReference>
<keyword evidence="19" id="KW-0788">Thiol protease</keyword>
<proteinExistence type="inferred from homology"/>
<accession>A0A8E7KPX9</accession>
<dbReference type="Pfam" id="PF00270">
    <property type="entry name" value="DEAD"/>
    <property type="match status" value="1"/>
</dbReference>
<name>A0A8E7KPX9_9POTV</name>
<keyword evidence="7" id="KW-1036">Host cytoplasmic vesicle</keyword>
<feature type="domain" description="Peptidase S30" evidence="35">
    <location>
        <begin position="183"/>
        <end position="329"/>
    </location>
</feature>
<dbReference type="GO" id="GO:0004386">
    <property type="term" value="F:helicase activity"/>
    <property type="evidence" value="ECO:0007669"/>
    <property type="project" value="UniProtKB-KW"/>
</dbReference>
<comment type="catalytic activity">
    <reaction evidence="1">
        <text>Hydrolyzes glutaminyl bonds, and activity is further restricted by preferences for the amino acids in P6 - P1' that vary with the species of potyvirus, e.g. Glu-Xaa-Xaa-Tyr-Xaa-Gln-|-(Ser or Gly) for the enzyme from tobacco etch virus. The natural substrate is the viral polyprotein, but other proteins and oligopeptides containing the appropriate consensus sequence are also cleaved.</text>
        <dbReference type="EC" id="3.4.22.44"/>
    </reaction>
</comment>
<dbReference type="EMBL" id="MT533599">
    <property type="protein sequence ID" value="QVY19184.1"/>
    <property type="molecule type" value="Genomic_RNA"/>
</dbReference>
<evidence type="ECO:0000256" key="26">
    <source>
        <dbReference type="ARBA" id="ARBA00034108"/>
    </source>
</evidence>
<feature type="active site" description="For helper component proteinase activity" evidence="28">
    <location>
        <position position="746"/>
    </location>
</feature>
<sequence length="3156" mass="357325">MASVMLIGSISINLGSWMDGNGSNKVASVAARPNTVGINNSKTLLNDRERVVPIVMNTVEKPKTNSIFDDCVPVTVPKSISDNWLLSDNLFAQMRKYVKFTATGRKILYKGWEAFSCYMEKFSYTYTRKMKEAAAGRLNKIFIAPDEVVSSIHVEDDDVEVLEVETAPRRQVQRKIRAKPKKNYAVWNVDSLLNSVRKISESTGIEIQVIGKHAKKPMRLRVVKRFGTKCFKVKTNHEHGVYKSVDCDIDGAQKPVFEQLVKFYENRRVIQGFQLTYGDSGLVLSKSEAFGGVGCEDEVCFIVRGRLLGNLVDARIPLNFESQIAVDHYSDTAKEFWDGYSTTFVEHKNQISDHVCERDVSVYECGKVAAFLTLIYGQCGRITCSKCAKRVADMSLEEYSESVLKEMERLSPFMNKSLASFEHVQQFVDVTRNIASHSKVSYDAFTENVRLIGDRSDAPYSHLLNLNNGIAKLLHSPDGDATKLAEELRQLVRWHKNRIEHVKTGSLATFRNKILAKNQLNLSLLCDNQRDQNGNFVWGLRGAAVNRFFKNYFTEVVVGGKYEQYQTRHNPRGSRQLAIGHLVMPTDLTVLRSQLKGERIDQGPVSESCISRLHENFLNPCCCVTHDNGFVYESSYMAPTKHHLVVGSPIDPKYIDLPQGKKPGMYIPKEGYCYILIFIAMLLNVEEEKAKQFTKIVRDVLVPKLGTWPKMIDVATACHFLSILHPDTRTAEIPRILVDHQKQILHVIDSYGSATSGYHYLKAGTVAQLILFANDDLQSEIKEYLVGGEKDVISSIQNRKSGYRPQKSLTIFEKKPENHIVKEATFEIGETSASRSREEEDCKPHEEHSYPCLNQPLASAANATWEHVKFLIKAIHRPQKMKRILEDEPFLLLLGILSPAIIRALFENGTFSDGLRIWINQDSSIAHMLVILDDLAVKTTRSDMFWEQLRILEEGYKPLLDRLNEKRYPSVSYGMAFTAISLAHNRIVADKEMNQAGFYASGSKIATYLEKNYIDELATSWSELNLCGKLRLMKHICMRKLKSPDYLQGDKKRTEEWKEASGSCLKRCSKIIRASATVATYHIKKFGKNFSWKCNQALIHVPLKILQGGLPQVFKHVSMLAVLSLLIAIIHNVTSMVNEHKRMKREAQHLAYDRREKQLGRLFELFIAKYGSELSEAQWEEFDKSIPDELKVHYQEEWCGEKSVKYQVKSKQEHVFEQIIGFLLLATLMFSPARSDVVFKILNKVKSVLTSTAPDCRFQSLDTIDDILESKQQVVDVELSTTAAFIETPFDSTFEKWWDNQMQVGNTIPHYRTGGFFMEFKRNWAPKFCSDVINSSETEFLISGAVGSGKSTGLPYNLSQKGRILVLEPTRPLAENVCAQLRMHPFFSAPSLFMRNVHTVGHSPIDVMTSGFALHSLANKREKIFDYQFIMFDECHVMDSSAMAFYCLLQEVKFPGKILKVSATPPGRECEFETQHPVEVLREASMTFTQFVQNLGSGSYSDVLKKGVNVLVYVASYNDVDSLSKLLIEKQFAVTKIDGRTLKSGTNEIATKGTKEKPHFLVATNIIENGVTLDIDVVVDFGTKVVAQLDSDSRRLTYSKTNISYGERIQRLGRVGRNKPGTALRLGHTEMGLSEIPVNIATEAAFLSFAYNLPVMTHNVSTSLLGKCTKRQAITALQFELPIYYTSSLIASNGSMHPEIHEVLRPFKLRYSKVEMHELSFQMGHTAQWLSVRDYSKLGVDVQCEPEMKLAFYARDVPERLHEKIWKIVCDLKNNSARCSLRSHNASKIAYTLRTDPTAVQTSIAIIDQLLEEEQLKQSYMQSLSLMSSSASFISWSSMINAVRSRYAVDHTGENIEKLQRVKARLTEFNNITKTGNYHEAVTEFLEAEAVHYQNKNDMSKFVGLKGKWDDSLLTRDLIVCGVVLLGGVWLTYEHLLRGHQENVIYQGKGNAARAKQLKMRANRDKRTYRMDAPEEVIGEFFGEAYTKHGKKTGKSKTHGMGRKAHKFYHVYGFDPSDYLLVRYVDPLTGATIDENPLSSVASVQEKFSELRSQKIANDELELQRIYATPGIQAYFMKGSGKTALKIDLTPHQALRVSDVSTSIMGFPEREGELRQTGKPCEVPIESVPEGTPEEVNYESKAMCRGLRDYNPISSCVCKLINSSDGHDSELFGIGYGPFIITNRHLFKQNNGTLRVNSRHGEFKVINTTQLLMSPVGNTDILLIRMPKDYPPMPSKLIFRAPQADDKVCMVSTNFQTKFMSSAVSETSVIRKVSSGEFWQHWITTLDGQCGSPFVSTRDGAIVGIHSLASMAHAHNYFAPFPTNFQTKYLDNSETLEWTKHWKFNADKICWGTLNVHEDVPDGLFKISKLISDLKDDLVYAQDKRQGWICSKAEGNLLPVAACEGSLVTKHVVKGPCMLFSTYLATNPDKEKYFRPLMGHYGKSRLNKAAFVQDFFKYSDPIELGSVEMGTLNQAKQSVVRLLLSAGVGLCNYVTDTDSIFDSLNMKAAVGALYKGKKRDYFEHFTEDDKGKIIKDSCFRLFSGKMGVWNGSLKAELRPIEKVSLNKTRTFTAAPLDSLLGGKVCVDDFNNQFYEGHMKGPWTVGMTKFYKQWDTLLRMLPDNWIYCDADGSRFDSSLTPILLNCVLDIRAEFLEDWNVGEKMLRNFYTEIVYTPIAVPDGSIIKKCKGNNSGQPSTVVDNTLMVMLAMQYSLAKLGVDFEEQEDVIKYFANGDDLLIAVHPDFSDRILNQLGGLFSQLGLIYDFSHRTREKSELFYLSHCGVLKDGIYIPKLEKERIVSILEWDKSSEPIQRLEAICAAIIESWGYDDLIHEIRTFYSWVLEQAPYNELAKEGKAPYLAELALRHLYTDEKIDASELLDYVRKFQNLFDDELPQDDCVFQSQVDAGDERAIEKAKKADKDVDAGTSGVVSVIQAKSFSKSMKMPQIKGKKILDLSHLLQYKPAAEDLYNTKASQAQLEYWYNGVMNTYEINSDEMAKVLNGLIVWCIENGTSPNLRDTWRMEFLGTFVEYSLQPIVEFAQPSLRQVMRHFSNIAESYIVMRNQTERYMPRYAIQRGLTDYSLARYAFDFYDVTAQTSIRAREAIVQMKAAALRGASSKLFTLDGKVGTAVEDTERHTVDDVNRNMHSMLGVRGVI</sequence>
<evidence type="ECO:0000256" key="17">
    <source>
        <dbReference type="ARBA" id="ARBA00022801"/>
    </source>
</evidence>
<keyword evidence="21" id="KW-0946">Virion</keyword>
<evidence type="ECO:0000259" key="33">
    <source>
        <dbReference type="PROSITE" id="PS51436"/>
    </source>
</evidence>
<evidence type="ECO:0000256" key="27">
    <source>
        <dbReference type="ARBA" id="ARBA00045403"/>
    </source>
</evidence>
<comment type="subcellular location">
    <subcellularLocation>
        <location evidence="26">Host cytoplasmic vesicle</location>
    </subcellularLocation>
    <subcellularLocation>
        <location evidence="2">Host nucleus</location>
    </subcellularLocation>
    <subcellularLocation>
        <location evidence="3">Virion</location>
    </subcellularLocation>
</comment>
<evidence type="ECO:0000259" key="32">
    <source>
        <dbReference type="PROSITE" id="PS51194"/>
    </source>
</evidence>
<keyword evidence="20" id="KW-0067">ATP-binding</keyword>
<keyword evidence="17" id="KW-0378">Hydrolase</keyword>
<dbReference type="InterPro" id="IPR001592">
    <property type="entry name" value="Poty_coat"/>
</dbReference>
<dbReference type="PROSITE" id="PS50507">
    <property type="entry name" value="RDRP_SSRNA_POS"/>
    <property type="match status" value="1"/>
</dbReference>
<dbReference type="GO" id="GO:0003723">
    <property type="term" value="F:RNA binding"/>
    <property type="evidence" value="ECO:0007669"/>
    <property type="project" value="InterPro"/>
</dbReference>
<dbReference type="PROSITE" id="PS51436">
    <property type="entry name" value="POTYVIRUS_NIA_PRO"/>
    <property type="match status" value="1"/>
</dbReference>
<feature type="domain" description="RdRp catalytic" evidence="30">
    <location>
        <begin position="2624"/>
        <end position="2748"/>
    </location>
</feature>
<dbReference type="PROSITE" id="PS51871">
    <property type="entry name" value="PV_P1_PRO"/>
    <property type="match status" value="1"/>
</dbReference>
<dbReference type="GO" id="GO:0039694">
    <property type="term" value="P:viral RNA genome replication"/>
    <property type="evidence" value="ECO:0007669"/>
    <property type="project" value="InterPro"/>
</dbReference>
<keyword evidence="16" id="KW-0547">Nucleotide-binding</keyword>
<keyword evidence="15" id="KW-0645">Protease</keyword>
<feature type="domain" description="Peptidase C4" evidence="33">
    <location>
        <begin position="2140"/>
        <end position="2358"/>
    </location>
</feature>
<organism evidence="36">
    <name type="scientific">Hippeastrum mosaic virus</name>
    <dbReference type="NCBI Taxonomy" id="421010"/>
    <lineage>
        <taxon>Viruses</taxon>
        <taxon>Riboviria</taxon>
        <taxon>Orthornavirae</taxon>
        <taxon>Pisuviricota</taxon>
        <taxon>Stelpaviricetes</taxon>
        <taxon>Patatavirales</taxon>
        <taxon>Potyviridae</taxon>
        <taxon>Potyvirus</taxon>
        <taxon>Potyvirus hippeastri</taxon>
    </lineage>
</organism>
<evidence type="ECO:0000256" key="5">
    <source>
        <dbReference type="ARBA" id="ARBA00020107"/>
    </source>
</evidence>
<dbReference type="GO" id="GO:0016818">
    <property type="term" value="F:hydrolase activity, acting on acid anhydrides, in phosphorus-containing anhydrides"/>
    <property type="evidence" value="ECO:0007669"/>
    <property type="project" value="InterPro"/>
</dbReference>
<reference evidence="36" key="1">
    <citation type="submission" date="2020-05" db="EMBL/GenBank/DDBJ databases">
        <title>Novel viruses associated with indigenous members of the Amaryllidaceae family in South Africa.</title>
        <authorList>
            <person name="Read D.A."/>
            <person name="Thompson G.D."/>
        </authorList>
    </citation>
    <scope>NUCLEOTIDE SEQUENCE</scope>
    <source>
        <strain evidence="36">19-3029</strain>
    </source>
</reference>
<dbReference type="InterPro" id="IPR001456">
    <property type="entry name" value="HC-pro"/>
</dbReference>
<dbReference type="Pfam" id="PF01577">
    <property type="entry name" value="Peptidase_S30"/>
    <property type="match status" value="1"/>
</dbReference>
<dbReference type="PROSITE" id="PS51192">
    <property type="entry name" value="HELICASE_ATP_BIND_1"/>
    <property type="match status" value="1"/>
</dbReference>
<evidence type="ECO:0000256" key="8">
    <source>
        <dbReference type="ARBA" id="ARBA00022497"/>
    </source>
</evidence>
<keyword evidence="6" id="KW-0941">Suppressor of RNA silencing</keyword>
<dbReference type="InterPro" id="IPR039560">
    <property type="entry name" value="Potyvirid-P3"/>
</dbReference>
<evidence type="ECO:0000313" key="36">
    <source>
        <dbReference type="EMBL" id="QVY19184.1"/>
    </source>
</evidence>
<dbReference type="Pfam" id="PF13608">
    <property type="entry name" value="Potyvirid-P3"/>
    <property type="match status" value="1"/>
</dbReference>
<evidence type="ECO:0000256" key="21">
    <source>
        <dbReference type="ARBA" id="ARBA00022844"/>
    </source>
</evidence>
<dbReference type="InterPro" id="IPR001730">
    <property type="entry name" value="Potyv_NIa-pro_dom"/>
</dbReference>
<dbReference type="Pfam" id="PF00680">
    <property type="entry name" value="RdRP_1"/>
    <property type="match status" value="1"/>
</dbReference>
<evidence type="ECO:0000256" key="25">
    <source>
        <dbReference type="ARBA" id="ARBA00029422"/>
    </source>
</evidence>
<evidence type="ECO:0000256" key="11">
    <source>
        <dbReference type="ARBA" id="ARBA00022561"/>
    </source>
</evidence>
<keyword evidence="10" id="KW-0597">Phosphoprotein</keyword>
<keyword evidence="8" id="KW-1139">Helical capsid protein</keyword>
<feature type="domain" description="Helicase ATP-binding" evidence="31">
    <location>
        <begin position="1331"/>
        <end position="1483"/>
    </location>
</feature>
<dbReference type="InterPro" id="IPR007094">
    <property type="entry name" value="RNA-dir_pol_PSvirus"/>
</dbReference>
<keyword evidence="18" id="KW-0347">Helicase</keyword>
<evidence type="ECO:0000259" key="30">
    <source>
        <dbReference type="PROSITE" id="PS50507"/>
    </source>
</evidence>
<keyword evidence="12" id="KW-1048">Host nucleus</keyword>
<dbReference type="InterPro" id="IPR013648">
    <property type="entry name" value="PP_Potyviridae"/>
</dbReference>
<evidence type="ECO:0000256" key="7">
    <source>
        <dbReference type="ARBA" id="ARBA00022488"/>
    </source>
</evidence>
<feature type="active site" description="For helper component proteinase activity" evidence="28">
    <location>
        <position position="673"/>
    </location>
</feature>
<dbReference type="Pfam" id="PF00271">
    <property type="entry name" value="Helicase_C"/>
    <property type="match status" value="1"/>
</dbReference>
<evidence type="ECO:0000256" key="23">
    <source>
        <dbReference type="ARBA" id="ARBA00023280"/>
    </source>
</evidence>
<dbReference type="InterPro" id="IPR002540">
    <property type="entry name" value="Pept_S30_P1_potyvir"/>
</dbReference>
<dbReference type="InterPro" id="IPR011545">
    <property type="entry name" value="DEAD/DEAH_box_helicase_dom"/>
</dbReference>
<evidence type="ECO:0000256" key="14">
    <source>
        <dbReference type="ARBA" id="ARBA00022632"/>
    </source>
</evidence>
<dbReference type="InterPro" id="IPR001205">
    <property type="entry name" value="RNA-dir_pol_C"/>
</dbReference>
<evidence type="ECO:0000256" key="4">
    <source>
        <dbReference type="ARBA" id="ARBA00006064"/>
    </source>
</evidence>
<protein>
    <recommendedName>
        <fullName evidence="5">Genome polyprotein</fullName>
    </recommendedName>
</protein>
<keyword evidence="23" id="KW-0899">Viral immunoevasion</keyword>
<evidence type="ECO:0000259" key="31">
    <source>
        <dbReference type="PROSITE" id="PS51192"/>
    </source>
</evidence>
<evidence type="ECO:0000256" key="10">
    <source>
        <dbReference type="ARBA" id="ARBA00022553"/>
    </source>
</evidence>
<evidence type="ECO:0000256" key="15">
    <source>
        <dbReference type="ARBA" id="ARBA00022670"/>
    </source>
</evidence>
<evidence type="ECO:0000256" key="3">
    <source>
        <dbReference type="ARBA" id="ARBA00004328"/>
    </source>
</evidence>
<comment type="function">
    <text evidence="24">Involved in aphid transmission, cell-to-cell and systemis movement, encapsidation of the viral RNA and in the regulation of viral RNA amplification.</text>
</comment>
<dbReference type="Pfam" id="PF00767">
    <property type="entry name" value="Poty_coat"/>
    <property type="match status" value="1"/>
</dbReference>
<dbReference type="Pfam" id="PF00863">
    <property type="entry name" value="Peptidase_C4"/>
    <property type="match status" value="1"/>
</dbReference>
<evidence type="ECO:0000256" key="19">
    <source>
        <dbReference type="ARBA" id="ARBA00022807"/>
    </source>
</evidence>
<dbReference type="GO" id="GO:0044161">
    <property type="term" value="C:host cell cytoplasmic vesicle"/>
    <property type="evidence" value="ECO:0007669"/>
    <property type="project" value="UniProtKB-SubCell"/>
</dbReference>
<comment type="similarity">
    <text evidence="4 29">Belongs to the potyviridae genome polyprotein family.</text>
</comment>
<dbReference type="InterPro" id="IPR014001">
    <property type="entry name" value="Helicase_ATP-bd"/>
</dbReference>
<dbReference type="GO" id="GO:0003968">
    <property type="term" value="F:RNA-directed RNA polymerase activity"/>
    <property type="evidence" value="ECO:0007669"/>
    <property type="project" value="InterPro"/>
</dbReference>
<keyword evidence="11" id="KW-0167">Capsid protein</keyword>
<dbReference type="InterPro" id="IPR001650">
    <property type="entry name" value="Helicase_C-like"/>
</dbReference>
<evidence type="ECO:0000256" key="24">
    <source>
        <dbReference type="ARBA" id="ARBA00029405"/>
    </source>
</evidence>
<evidence type="ECO:0000256" key="9">
    <source>
        <dbReference type="ARBA" id="ARBA00022520"/>
    </source>
</evidence>
<evidence type="ECO:0000256" key="20">
    <source>
        <dbReference type="ARBA" id="ARBA00022840"/>
    </source>
</evidence>
<dbReference type="PROSITE" id="PS51194">
    <property type="entry name" value="HELICASE_CTER"/>
    <property type="match status" value="1"/>
</dbReference>
<dbReference type="GO" id="GO:0052170">
    <property type="term" value="P:symbiont-mediated suppression of host innate immune response"/>
    <property type="evidence" value="ECO:0007669"/>
    <property type="project" value="UniProtKB-KW"/>
</dbReference>
<evidence type="ECO:0000256" key="6">
    <source>
        <dbReference type="ARBA" id="ARBA00022463"/>
    </source>
</evidence>
<evidence type="ECO:0000256" key="18">
    <source>
        <dbReference type="ARBA" id="ARBA00022806"/>
    </source>
</evidence>
<evidence type="ECO:0000256" key="28">
    <source>
        <dbReference type="PROSITE-ProRule" id="PRU01080"/>
    </source>
</evidence>
<evidence type="ECO:0000256" key="13">
    <source>
        <dbReference type="ARBA" id="ARBA00022581"/>
    </source>
</evidence>
<keyword evidence="9" id="KW-0191">Covalent protein-RNA linkage</keyword>
<dbReference type="SMART" id="SM00487">
    <property type="entry name" value="DEXDc"/>
    <property type="match status" value="1"/>
</dbReference>
<dbReference type="Pfam" id="PF08440">
    <property type="entry name" value="Poty_PP"/>
    <property type="match status" value="1"/>
</dbReference>
<keyword evidence="14" id="KW-1090">Inhibition of host innate immune response by virus</keyword>
<dbReference type="GO" id="GO:0005198">
    <property type="term" value="F:structural molecule activity"/>
    <property type="evidence" value="ECO:0007669"/>
    <property type="project" value="InterPro"/>
</dbReference>
<dbReference type="GO" id="GO:0005524">
    <property type="term" value="F:ATP binding"/>
    <property type="evidence" value="ECO:0007669"/>
    <property type="project" value="UniProtKB-KW"/>
</dbReference>
<dbReference type="InterPro" id="IPR031159">
    <property type="entry name" value="HC_PRO_CPD_dom"/>
</dbReference>
<dbReference type="PROSITE" id="PS51744">
    <property type="entry name" value="HC_PRO_CPD"/>
    <property type="match status" value="1"/>
</dbReference>
<dbReference type="GO" id="GO:0004197">
    <property type="term" value="F:cysteine-type endopeptidase activity"/>
    <property type="evidence" value="ECO:0007669"/>
    <property type="project" value="InterPro"/>
</dbReference>
<evidence type="ECO:0000259" key="35">
    <source>
        <dbReference type="PROSITE" id="PS51871"/>
    </source>
</evidence>
<keyword evidence="13" id="KW-0945">Host-virus interaction</keyword>
<keyword evidence="22" id="KW-0693">Viral RNA replication</keyword>
<evidence type="ECO:0000256" key="12">
    <source>
        <dbReference type="ARBA" id="ARBA00022562"/>
    </source>
</evidence>
<comment type="function">
    <text evidence="27">Mediates the cap-independent, EIF4E-dependent translation of viral genomic RNAs. Binds to the cap-binding site of host EIF4E and thus interferes with the host EIF4E-dependent mRNA export and translation. VPg-RNA directly binds EIF4E and is a template for transcription. Also forms trimeric complexes with EIF4E-EIF4G, which are templates for translation.</text>
</comment>
<evidence type="ECO:0000256" key="2">
    <source>
        <dbReference type="ARBA" id="ARBA00004147"/>
    </source>
</evidence>
<dbReference type="Pfam" id="PF00851">
    <property type="entry name" value="Peptidase_C6"/>
    <property type="match status" value="1"/>
</dbReference>
<dbReference type="GO" id="GO:0006508">
    <property type="term" value="P:proteolysis"/>
    <property type="evidence" value="ECO:0007669"/>
    <property type="project" value="UniProtKB-KW"/>
</dbReference>
<evidence type="ECO:0000256" key="22">
    <source>
        <dbReference type="ARBA" id="ARBA00022953"/>
    </source>
</evidence>
<dbReference type="PANTHER" id="PTHR43519">
    <property type="entry name" value="ATP-DEPENDENT RNA HELICASE HRPB"/>
    <property type="match status" value="1"/>
</dbReference>
<comment type="function">
    <text evidence="25">Has helicase activity. It may be involved in replication.</text>
</comment>
<evidence type="ECO:0000259" key="34">
    <source>
        <dbReference type="PROSITE" id="PS51744"/>
    </source>
</evidence>
<dbReference type="GO" id="GO:0042025">
    <property type="term" value="C:host cell nucleus"/>
    <property type="evidence" value="ECO:0007669"/>
    <property type="project" value="UniProtKB-SubCell"/>
</dbReference>
<evidence type="ECO:0000256" key="16">
    <source>
        <dbReference type="ARBA" id="ARBA00022741"/>
    </source>
</evidence>